<feature type="domain" description="C3H1-type" evidence="8">
    <location>
        <begin position="55"/>
        <end position="82"/>
    </location>
</feature>
<dbReference type="InterPro" id="IPR045877">
    <property type="entry name" value="ZFP36-like"/>
</dbReference>
<feature type="zinc finger region" description="C3H1-type" evidence="6">
    <location>
        <begin position="55"/>
        <end position="82"/>
    </location>
</feature>
<evidence type="ECO:0000256" key="1">
    <source>
        <dbReference type="ARBA" id="ARBA00022723"/>
    </source>
</evidence>
<keyword evidence="5" id="KW-0238">DNA-binding</keyword>
<feature type="zinc finger region" description="C3H1-type" evidence="6">
    <location>
        <begin position="180"/>
        <end position="208"/>
    </location>
</feature>
<dbReference type="GO" id="GO:0006355">
    <property type="term" value="P:regulation of DNA-templated transcription"/>
    <property type="evidence" value="ECO:0007669"/>
    <property type="project" value="UniProtKB-ARBA"/>
</dbReference>
<dbReference type="HOGENOM" id="CLU_060653_0_0_1"/>
<dbReference type="SUPFAM" id="SSF90229">
    <property type="entry name" value="CCCH zinc finger"/>
    <property type="match status" value="3"/>
</dbReference>
<feature type="domain" description="C3H1-type" evidence="8">
    <location>
        <begin position="180"/>
        <end position="208"/>
    </location>
</feature>
<dbReference type="PaxDb" id="3880-AES91474"/>
<dbReference type="PROSITE" id="PS50103">
    <property type="entry name" value="ZF_C3H1"/>
    <property type="match status" value="3"/>
</dbReference>
<dbReference type="FunFam" id="4.10.1000.10:FF:000016">
    <property type="entry name" value="Zinc finger CCCH domain-containing protein"/>
    <property type="match status" value="1"/>
</dbReference>
<dbReference type="PANTHER" id="PTHR12547:SF121">
    <property type="entry name" value="ZINC FINGER CCCH DOMAIN-CONTAINING PROTEIN 39"/>
    <property type="match status" value="1"/>
</dbReference>
<dbReference type="InterPro" id="IPR041367">
    <property type="entry name" value="Znf-CCCH_4"/>
</dbReference>
<feature type="domain" description="C3H1-type" evidence="8">
    <location>
        <begin position="115"/>
        <end position="143"/>
    </location>
</feature>
<keyword evidence="1 6" id="KW-0479">Metal-binding</keyword>
<evidence type="ECO:0000256" key="4">
    <source>
        <dbReference type="ARBA" id="ARBA00022833"/>
    </source>
</evidence>
<feature type="region of interest" description="Disordered" evidence="7">
    <location>
        <begin position="1"/>
        <end position="35"/>
    </location>
</feature>
<evidence type="ECO:0000256" key="2">
    <source>
        <dbReference type="ARBA" id="ARBA00022737"/>
    </source>
</evidence>
<dbReference type="EMBL" id="CM001220">
    <property type="protein sequence ID" value="AES91474.1"/>
    <property type="molecule type" value="Genomic_DNA"/>
</dbReference>
<evidence type="ECO:0000256" key="5">
    <source>
        <dbReference type="ARBA" id="ARBA00023125"/>
    </source>
</evidence>
<dbReference type="InterPro" id="IPR036855">
    <property type="entry name" value="Znf_CCCH_sf"/>
</dbReference>
<dbReference type="FunFam" id="4.10.1000.10:FF:000003">
    <property type="entry name" value="Zinc finger CCCH domain-containing protein"/>
    <property type="match status" value="1"/>
</dbReference>
<organism evidence="9 11">
    <name type="scientific">Medicago truncatula</name>
    <name type="common">Barrel medic</name>
    <name type="synonym">Medicago tribuloides</name>
    <dbReference type="NCBI Taxonomy" id="3880"/>
    <lineage>
        <taxon>Eukaryota</taxon>
        <taxon>Viridiplantae</taxon>
        <taxon>Streptophyta</taxon>
        <taxon>Embryophyta</taxon>
        <taxon>Tracheophyta</taxon>
        <taxon>Spermatophyta</taxon>
        <taxon>Magnoliopsida</taxon>
        <taxon>eudicotyledons</taxon>
        <taxon>Gunneridae</taxon>
        <taxon>Pentapetalae</taxon>
        <taxon>rosids</taxon>
        <taxon>fabids</taxon>
        <taxon>Fabales</taxon>
        <taxon>Fabaceae</taxon>
        <taxon>Papilionoideae</taxon>
        <taxon>50 kb inversion clade</taxon>
        <taxon>NPAAA clade</taxon>
        <taxon>Hologalegina</taxon>
        <taxon>IRL clade</taxon>
        <taxon>Trifolieae</taxon>
        <taxon>Medicago</taxon>
    </lineage>
</organism>
<protein>
    <submittedName>
        <fullName evidence="9">Zinc finger CCCH domain protein</fullName>
    </submittedName>
</protein>
<reference evidence="9 11" key="2">
    <citation type="journal article" date="2014" name="BMC Genomics">
        <title>An improved genome release (version Mt4.0) for the model legume Medicago truncatula.</title>
        <authorList>
            <person name="Tang H."/>
            <person name="Krishnakumar V."/>
            <person name="Bidwell S."/>
            <person name="Rosen B."/>
            <person name="Chan A."/>
            <person name="Zhou S."/>
            <person name="Gentzbittel L."/>
            <person name="Childs K.L."/>
            <person name="Yandell M."/>
            <person name="Gundlach H."/>
            <person name="Mayer K.F."/>
            <person name="Schwartz D.C."/>
            <person name="Town C.D."/>
        </authorList>
    </citation>
    <scope>GENOME REANNOTATION</scope>
    <source>
        <strain evidence="10 11">cv. Jemalong A17</strain>
    </source>
</reference>
<dbReference type="KEGG" id="mtr:11440260"/>
<evidence type="ECO:0000313" key="11">
    <source>
        <dbReference type="Proteomes" id="UP000002051"/>
    </source>
</evidence>
<evidence type="ECO:0000313" key="9">
    <source>
        <dbReference type="EMBL" id="AES91474.1"/>
    </source>
</evidence>
<reference evidence="10" key="3">
    <citation type="submission" date="2015-04" db="UniProtKB">
        <authorList>
            <consortium name="EnsemblPlants"/>
        </authorList>
    </citation>
    <scope>IDENTIFICATION</scope>
    <source>
        <strain evidence="10">cv. Jemalong A17</strain>
    </source>
</reference>
<reference evidence="9 11" key="1">
    <citation type="journal article" date="2011" name="Nature">
        <title>The Medicago genome provides insight into the evolution of rhizobial symbioses.</title>
        <authorList>
            <person name="Young N.D."/>
            <person name="Debelle F."/>
            <person name="Oldroyd G.E."/>
            <person name="Geurts R."/>
            <person name="Cannon S.B."/>
            <person name="Udvardi M.K."/>
            <person name="Benedito V.A."/>
            <person name="Mayer K.F."/>
            <person name="Gouzy J."/>
            <person name="Schoof H."/>
            <person name="Van de Peer Y."/>
            <person name="Proost S."/>
            <person name="Cook D.R."/>
            <person name="Meyers B.C."/>
            <person name="Spannagl M."/>
            <person name="Cheung F."/>
            <person name="De Mita S."/>
            <person name="Krishnakumar V."/>
            <person name="Gundlach H."/>
            <person name="Zhou S."/>
            <person name="Mudge J."/>
            <person name="Bharti A.K."/>
            <person name="Murray J.D."/>
            <person name="Naoumkina M.A."/>
            <person name="Rosen B."/>
            <person name="Silverstein K.A."/>
            <person name="Tang H."/>
            <person name="Rombauts S."/>
            <person name="Zhao P.X."/>
            <person name="Zhou P."/>
            <person name="Barbe V."/>
            <person name="Bardou P."/>
            <person name="Bechner M."/>
            <person name="Bellec A."/>
            <person name="Berger A."/>
            <person name="Berges H."/>
            <person name="Bidwell S."/>
            <person name="Bisseling T."/>
            <person name="Choisne N."/>
            <person name="Couloux A."/>
            <person name="Denny R."/>
            <person name="Deshpande S."/>
            <person name="Dai X."/>
            <person name="Doyle J.J."/>
            <person name="Dudez A.M."/>
            <person name="Farmer A.D."/>
            <person name="Fouteau S."/>
            <person name="Franken C."/>
            <person name="Gibelin C."/>
            <person name="Gish J."/>
            <person name="Goldstein S."/>
            <person name="Gonzalez A.J."/>
            <person name="Green P.J."/>
            <person name="Hallab A."/>
            <person name="Hartog M."/>
            <person name="Hua A."/>
            <person name="Humphray S.J."/>
            <person name="Jeong D.H."/>
            <person name="Jing Y."/>
            <person name="Jocker A."/>
            <person name="Kenton S.M."/>
            <person name="Kim D.J."/>
            <person name="Klee K."/>
            <person name="Lai H."/>
            <person name="Lang C."/>
            <person name="Lin S."/>
            <person name="Macmil S.L."/>
            <person name="Magdelenat G."/>
            <person name="Matthews L."/>
            <person name="McCorrison J."/>
            <person name="Monaghan E.L."/>
            <person name="Mun J.H."/>
            <person name="Najar F.Z."/>
            <person name="Nicholson C."/>
            <person name="Noirot C."/>
            <person name="O'Bleness M."/>
            <person name="Paule C.R."/>
            <person name="Poulain J."/>
            <person name="Prion F."/>
            <person name="Qin B."/>
            <person name="Qu C."/>
            <person name="Retzel E.F."/>
            <person name="Riddle C."/>
            <person name="Sallet E."/>
            <person name="Samain S."/>
            <person name="Samson N."/>
            <person name="Sanders I."/>
            <person name="Saurat O."/>
            <person name="Scarpelli C."/>
            <person name="Schiex T."/>
            <person name="Segurens B."/>
            <person name="Severin A.J."/>
            <person name="Sherrier D.J."/>
            <person name="Shi R."/>
            <person name="Sims S."/>
            <person name="Singer S.R."/>
            <person name="Sinharoy S."/>
            <person name="Sterck L."/>
            <person name="Viollet A."/>
            <person name="Wang B.B."/>
            <person name="Wang K."/>
            <person name="Wang M."/>
            <person name="Wang X."/>
            <person name="Warfsmann J."/>
            <person name="Weissenbach J."/>
            <person name="White D.D."/>
            <person name="White J.D."/>
            <person name="Wiley G.B."/>
            <person name="Wincker P."/>
            <person name="Xing Y."/>
            <person name="Yang L."/>
            <person name="Yao Z."/>
            <person name="Ying F."/>
            <person name="Zhai J."/>
            <person name="Zhou L."/>
            <person name="Zuber A."/>
            <person name="Denarie J."/>
            <person name="Dixon R.A."/>
            <person name="May G.D."/>
            <person name="Schwartz D.C."/>
            <person name="Rogers J."/>
            <person name="Quetier F."/>
            <person name="Town C.D."/>
            <person name="Roe B.A."/>
        </authorList>
    </citation>
    <scope>NUCLEOTIDE SEQUENCE [LARGE SCALE GENOMIC DNA]</scope>
    <source>
        <strain evidence="9">A17</strain>
        <strain evidence="10 11">cv. Jemalong A17</strain>
    </source>
</reference>
<dbReference type="Gene3D" id="4.10.1000.10">
    <property type="entry name" value="Zinc finger, CCCH-type"/>
    <property type="match status" value="2"/>
</dbReference>
<keyword evidence="11" id="KW-1185">Reference proteome</keyword>
<dbReference type="Pfam" id="PF00642">
    <property type="entry name" value="zf-CCCH"/>
    <property type="match status" value="2"/>
</dbReference>
<dbReference type="GO" id="GO:0003729">
    <property type="term" value="F:mRNA binding"/>
    <property type="evidence" value="ECO:0007669"/>
    <property type="project" value="InterPro"/>
</dbReference>
<dbReference type="AlphaFoldDB" id="G7JVB8"/>
<evidence type="ECO:0000313" key="10">
    <source>
        <dbReference type="EnsemblPlants" id="AES91474"/>
    </source>
</evidence>
<feature type="compositionally biased region" description="Polar residues" evidence="7">
    <location>
        <begin position="10"/>
        <end position="23"/>
    </location>
</feature>
<proteinExistence type="predicted"/>
<feature type="zinc finger region" description="C3H1-type" evidence="6">
    <location>
        <begin position="115"/>
        <end position="143"/>
    </location>
</feature>
<dbReference type="STRING" id="3880.G7JVB8"/>
<keyword evidence="4 6" id="KW-0862">Zinc</keyword>
<dbReference type="Pfam" id="PF18044">
    <property type="entry name" value="zf-CCCH_4"/>
    <property type="match status" value="1"/>
</dbReference>
<evidence type="ECO:0000256" key="3">
    <source>
        <dbReference type="ARBA" id="ARBA00022771"/>
    </source>
</evidence>
<accession>G7JVB8</accession>
<evidence type="ECO:0000259" key="8">
    <source>
        <dbReference type="PROSITE" id="PS50103"/>
    </source>
</evidence>
<dbReference type="InterPro" id="IPR000571">
    <property type="entry name" value="Znf_CCCH"/>
</dbReference>
<evidence type="ECO:0000256" key="6">
    <source>
        <dbReference type="PROSITE-ProRule" id="PRU00723"/>
    </source>
</evidence>
<dbReference type="EnsemblPlants" id="AES91474">
    <property type="protein sequence ID" value="AES91474"/>
    <property type="gene ID" value="MTR_4g113940"/>
</dbReference>
<keyword evidence="2" id="KW-0677">Repeat</keyword>
<sequence>MAFPDDIPTSKMSPPQFASLSNNDFKREGTSPSNALICPPPRMTLPQSNKSDHIFYKTRICTKFRFGTCRNGQNCNFAHGAEELRQPPPHWQKLVGLRSEGRMQLGNHAKDKKIIQTMKLCKNYCNGEECPYGDNCIFLHEDPAQFRDDSLKLRECSAITIETNNLEGSRALNKQARSTYRKTKLCRNWKHTGYCSFGMNCLFAHGEEELQVPGGAIQAEAAVTIENSTNAATSPASLLVEKEEEHVRKKRILGLKFSQINRIYGDWIDD</sequence>
<gene>
    <name evidence="10" type="primary">11440260</name>
    <name evidence="9" type="ordered locus">MTR_4g113940</name>
</gene>
<evidence type="ECO:0000256" key="7">
    <source>
        <dbReference type="SAM" id="MobiDB-lite"/>
    </source>
</evidence>
<dbReference type="eggNOG" id="KOG1677">
    <property type="taxonomic scope" value="Eukaryota"/>
</dbReference>
<dbReference type="SMART" id="SM00356">
    <property type="entry name" value="ZnF_C3H1"/>
    <property type="match status" value="3"/>
</dbReference>
<dbReference type="OrthoDB" id="410307at2759"/>
<dbReference type="PANTHER" id="PTHR12547">
    <property type="entry name" value="CCCH ZINC FINGER/TIS11-RELATED"/>
    <property type="match status" value="1"/>
</dbReference>
<dbReference type="Proteomes" id="UP000002051">
    <property type="component" value="Chromosome 4"/>
</dbReference>
<dbReference type="GO" id="GO:0008270">
    <property type="term" value="F:zinc ion binding"/>
    <property type="evidence" value="ECO:0007669"/>
    <property type="project" value="UniProtKB-KW"/>
</dbReference>
<dbReference type="GO" id="GO:0003677">
    <property type="term" value="F:DNA binding"/>
    <property type="evidence" value="ECO:0007669"/>
    <property type="project" value="UniProtKB-KW"/>
</dbReference>
<keyword evidence="3 6" id="KW-0863">Zinc-finger</keyword>
<dbReference type="OMA" id="PYGVWNQ"/>
<name>G7JVB8_MEDTR</name>